<reference evidence="2 3" key="1">
    <citation type="submission" date="2018-11" db="EMBL/GenBank/DDBJ databases">
        <title>Genome sequence and assembly of Colletotrichum spinosum.</title>
        <authorList>
            <person name="Gan P."/>
            <person name="Shirasu K."/>
        </authorList>
    </citation>
    <scope>NUCLEOTIDE SEQUENCE [LARGE SCALE GENOMIC DNA]</scope>
    <source>
        <strain evidence="2 3">CBS 515.97</strain>
    </source>
</reference>
<dbReference type="Proteomes" id="UP000295083">
    <property type="component" value="Unassembled WGS sequence"/>
</dbReference>
<comment type="caution">
    <text evidence="2">The sequence shown here is derived from an EMBL/GenBank/DDBJ whole genome shotgun (WGS) entry which is preliminary data.</text>
</comment>
<name>A0A4R8QF91_9PEZI</name>
<evidence type="ECO:0000256" key="1">
    <source>
        <dbReference type="SAM" id="MobiDB-lite"/>
    </source>
</evidence>
<accession>A0A4R8QF91</accession>
<dbReference type="EMBL" id="QAPG01000023">
    <property type="protein sequence ID" value="TDZ37481.1"/>
    <property type="molecule type" value="Genomic_DNA"/>
</dbReference>
<proteinExistence type="predicted"/>
<evidence type="ECO:0000313" key="3">
    <source>
        <dbReference type="Proteomes" id="UP000295083"/>
    </source>
</evidence>
<evidence type="ECO:0000313" key="2">
    <source>
        <dbReference type="EMBL" id="TDZ37481.1"/>
    </source>
</evidence>
<protein>
    <submittedName>
        <fullName evidence="2">Uncharacterized protein</fullName>
    </submittedName>
</protein>
<feature type="region of interest" description="Disordered" evidence="1">
    <location>
        <begin position="72"/>
        <end position="150"/>
    </location>
</feature>
<sequence length="150" mass="15703">MPPKKATNNGDAATSSHGCTDAEVKLMLAILNNIARPSGWDLDKIAEDVGATNARSASERIRVAANKHGWFTASIANDDANGARRGSGAATPRGRKTPGSGAGRKKKQPVNEDSDEEAELETPTKKKARTAKAVKMSALEDVPVNPEGLA</sequence>
<organism evidence="2 3">
    <name type="scientific">Colletotrichum spinosum</name>
    <dbReference type="NCBI Taxonomy" id="1347390"/>
    <lineage>
        <taxon>Eukaryota</taxon>
        <taxon>Fungi</taxon>
        <taxon>Dikarya</taxon>
        <taxon>Ascomycota</taxon>
        <taxon>Pezizomycotina</taxon>
        <taxon>Sordariomycetes</taxon>
        <taxon>Hypocreomycetidae</taxon>
        <taxon>Glomerellales</taxon>
        <taxon>Glomerellaceae</taxon>
        <taxon>Colletotrichum</taxon>
        <taxon>Colletotrichum orbiculare species complex</taxon>
    </lineage>
</organism>
<gene>
    <name evidence="2" type="ORF">C8035_v007812</name>
</gene>
<dbReference type="AlphaFoldDB" id="A0A4R8QF91"/>
<keyword evidence="3" id="KW-1185">Reference proteome</keyword>